<comment type="caution">
    <text evidence="1">The sequence shown here is derived from an EMBL/GenBank/DDBJ whole genome shotgun (WGS) entry which is preliminary data.</text>
</comment>
<accession>A0AAD8AD80</accession>
<keyword evidence="2" id="KW-1185">Reference proteome</keyword>
<feature type="non-terminal residue" evidence="1">
    <location>
        <position position="103"/>
    </location>
</feature>
<organism evidence="1 2">
    <name type="scientific">Diploptera punctata</name>
    <name type="common">Pacific beetle cockroach</name>
    <dbReference type="NCBI Taxonomy" id="6984"/>
    <lineage>
        <taxon>Eukaryota</taxon>
        <taxon>Metazoa</taxon>
        <taxon>Ecdysozoa</taxon>
        <taxon>Arthropoda</taxon>
        <taxon>Hexapoda</taxon>
        <taxon>Insecta</taxon>
        <taxon>Pterygota</taxon>
        <taxon>Neoptera</taxon>
        <taxon>Polyneoptera</taxon>
        <taxon>Dictyoptera</taxon>
        <taxon>Blattodea</taxon>
        <taxon>Blaberoidea</taxon>
        <taxon>Blaberidae</taxon>
        <taxon>Diplopterinae</taxon>
        <taxon>Diploptera</taxon>
    </lineage>
</organism>
<proteinExistence type="predicted"/>
<evidence type="ECO:0000313" key="2">
    <source>
        <dbReference type="Proteomes" id="UP001233999"/>
    </source>
</evidence>
<protein>
    <submittedName>
        <fullName evidence="1">Uncharacterized protein</fullName>
    </submittedName>
</protein>
<evidence type="ECO:0000313" key="1">
    <source>
        <dbReference type="EMBL" id="KAJ9596886.1"/>
    </source>
</evidence>
<feature type="non-terminal residue" evidence="1">
    <location>
        <position position="1"/>
    </location>
</feature>
<gene>
    <name evidence="1" type="ORF">L9F63_012142</name>
</gene>
<dbReference type="AlphaFoldDB" id="A0AAD8AD80"/>
<dbReference type="Proteomes" id="UP001233999">
    <property type="component" value="Unassembled WGS sequence"/>
</dbReference>
<reference evidence="1" key="2">
    <citation type="submission" date="2023-05" db="EMBL/GenBank/DDBJ databases">
        <authorList>
            <person name="Fouks B."/>
        </authorList>
    </citation>
    <scope>NUCLEOTIDE SEQUENCE</scope>
    <source>
        <strain evidence="1">Stay&amp;Tobe</strain>
        <tissue evidence="1">Testes</tissue>
    </source>
</reference>
<name>A0AAD8AD80_DIPPU</name>
<dbReference type="EMBL" id="JASPKZ010001957">
    <property type="protein sequence ID" value="KAJ9596886.1"/>
    <property type="molecule type" value="Genomic_DNA"/>
</dbReference>
<reference evidence="1" key="1">
    <citation type="journal article" date="2023" name="IScience">
        <title>Live-bearing cockroach genome reveals convergent evolutionary mechanisms linked to viviparity in insects and beyond.</title>
        <authorList>
            <person name="Fouks B."/>
            <person name="Harrison M.C."/>
            <person name="Mikhailova A.A."/>
            <person name="Marchal E."/>
            <person name="English S."/>
            <person name="Carruthers M."/>
            <person name="Jennings E.C."/>
            <person name="Chiamaka E.L."/>
            <person name="Frigard R.A."/>
            <person name="Pippel M."/>
            <person name="Attardo G.M."/>
            <person name="Benoit J.B."/>
            <person name="Bornberg-Bauer E."/>
            <person name="Tobe S.S."/>
        </authorList>
    </citation>
    <scope>NUCLEOTIDE SEQUENCE</scope>
    <source>
        <strain evidence="1">Stay&amp;Tobe</strain>
    </source>
</reference>
<sequence>PNALCRLNVYSFRNFANLFLKISKILKLLVKKTMIKRRTQTMKSRTHHISRTHVKSLIYIVNYILQFSKFRKLNFFNDYRLILKLKDVEKLKLLCPYWLFRNE</sequence>